<comment type="subcellular location">
    <subcellularLocation>
        <location evidence="1 9">Golgi apparatus</location>
        <location evidence="1 9">Golgi stack membrane</location>
        <topology evidence="1 9">Single-pass type II membrane protein</topology>
    </subcellularLocation>
</comment>
<keyword evidence="3 9" id="KW-0808">Transferase</keyword>
<evidence type="ECO:0000256" key="5">
    <source>
        <dbReference type="ARBA" id="ARBA00022968"/>
    </source>
</evidence>
<evidence type="ECO:0000313" key="12">
    <source>
        <dbReference type="Proteomes" id="UP001159405"/>
    </source>
</evidence>
<evidence type="ECO:0000256" key="4">
    <source>
        <dbReference type="ARBA" id="ARBA00022692"/>
    </source>
</evidence>
<dbReference type="InterPro" id="IPR051227">
    <property type="entry name" value="CS_glycosyltransferase"/>
</dbReference>
<dbReference type="PANTHER" id="PTHR12369:SF5">
    <property type="entry name" value="HEXOSYLTRANSFERASE"/>
    <property type="match status" value="1"/>
</dbReference>
<dbReference type="InterPro" id="IPR029044">
    <property type="entry name" value="Nucleotide-diphossugar_trans"/>
</dbReference>
<feature type="transmembrane region" description="Helical" evidence="9">
    <location>
        <begin position="12"/>
        <end position="31"/>
    </location>
</feature>
<keyword evidence="4 9" id="KW-0812">Transmembrane</keyword>
<evidence type="ECO:0000256" key="6">
    <source>
        <dbReference type="ARBA" id="ARBA00022989"/>
    </source>
</evidence>
<evidence type="ECO:0000256" key="3">
    <source>
        <dbReference type="ARBA" id="ARBA00022679"/>
    </source>
</evidence>
<dbReference type="Pfam" id="PF05679">
    <property type="entry name" value="CHGN"/>
    <property type="match status" value="1"/>
</dbReference>
<evidence type="ECO:0000256" key="2">
    <source>
        <dbReference type="ARBA" id="ARBA00009239"/>
    </source>
</evidence>
<comment type="similarity">
    <text evidence="2 9">Belongs to the chondroitin N-acetylgalactosaminyltransferase family.</text>
</comment>
<evidence type="ECO:0000256" key="1">
    <source>
        <dbReference type="ARBA" id="ARBA00004447"/>
    </source>
</evidence>
<dbReference type="Proteomes" id="UP001159405">
    <property type="component" value="Unassembled WGS sequence"/>
</dbReference>
<keyword evidence="6 9" id="KW-1133">Transmembrane helix</keyword>
<dbReference type="PROSITE" id="PS51820">
    <property type="entry name" value="PA14"/>
    <property type="match status" value="1"/>
</dbReference>
<evidence type="ECO:0000313" key="11">
    <source>
        <dbReference type="EMBL" id="CAH3105159.1"/>
    </source>
</evidence>
<dbReference type="EC" id="2.4.1.-" evidence="9"/>
<organism evidence="11 12">
    <name type="scientific">Porites lobata</name>
    <dbReference type="NCBI Taxonomy" id="104759"/>
    <lineage>
        <taxon>Eukaryota</taxon>
        <taxon>Metazoa</taxon>
        <taxon>Cnidaria</taxon>
        <taxon>Anthozoa</taxon>
        <taxon>Hexacorallia</taxon>
        <taxon>Scleractinia</taxon>
        <taxon>Fungiina</taxon>
        <taxon>Poritidae</taxon>
        <taxon>Porites</taxon>
    </lineage>
</organism>
<evidence type="ECO:0000259" key="10">
    <source>
        <dbReference type="PROSITE" id="PS51820"/>
    </source>
</evidence>
<dbReference type="EMBL" id="CALNXK010000017">
    <property type="protein sequence ID" value="CAH3105159.1"/>
    <property type="molecule type" value="Genomic_DNA"/>
</dbReference>
<protein>
    <recommendedName>
        <fullName evidence="9">Hexosyltransferase</fullName>
        <ecNumber evidence="9">2.4.1.-</ecNumber>
    </recommendedName>
</protein>
<evidence type="ECO:0000256" key="9">
    <source>
        <dbReference type="RuleBase" id="RU364016"/>
    </source>
</evidence>
<dbReference type="PANTHER" id="PTHR12369">
    <property type="entry name" value="CHONDROITIN SYNTHASE"/>
    <property type="match status" value="1"/>
</dbReference>
<dbReference type="InterPro" id="IPR037524">
    <property type="entry name" value="PA14/GLEYA"/>
</dbReference>
<comment type="caution">
    <text evidence="11">The sequence shown here is derived from an EMBL/GenBank/DDBJ whole genome shotgun (WGS) entry which is preliminary data.</text>
</comment>
<keyword evidence="8 9" id="KW-0472">Membrane</keyword>
<dbReference type="Gene3D" id="3.90.550.10">
    <property type="entry name" value="Spore Coat Polysaccharide Biosynthesis Protein SpsA, Chain A"/>
    <property type="match status" value="1"/>
</dbReference>
<dbReference type="Pfam" id="PF07691">
    <property type="entry name" value="PA14"/>
    <property type="match status" value="1"/>
</dbReference>
<dbReference type="InterPro" id="IPR011658">
    <property type="entry name" value="PA14_dom"/>
</dbReference>
<accession>A0ABN8NI46</accession>
<keyword evidence="12" id="KW-1185">Reference proteome</keyword>
<dbReference type="SUPFAM" id="SSF53448">
    <property type="entry name" value="Nucleotide-diphospho-sugar transferases"/>
    <property type="match status" value="1"/>
</dbReference>
<name>A0ABN8NI46_9CNID</name>
<proteinExistence type="inferred from homology"/>
<evidence type="ECO:0000256" key="8">
    <source>
        <dbReference type="ARBA" id="ARBA00023136"/>
    </source>
</evidence>
<keyword evidence="7 9" id="KW-0333">Golgi apparatus</keyword>
<evidence type="ECO:0000256" key="7">
    <source>
        <dbReference type="ARBA" id="ARBA00023034"/>
    </source>
</evidence>
<reference evidence="11 12" key="1">
    <citation type="submission" date="2022-05" db="EMBL/GenBank/DDBJ databases">
        <authorList>
            <consortium name="Genoscope - CEA"/>
            <person name="William W."/>
        </authorList>
    </citation>
    <scope>NUCLEOTIDE SEQUENCE [LARGE SCALE GENOMIC DNA]</scope>
</reference>
<gene>
    <name evidence="11" type="ORF">PLOB_00012692</name>
</gene>
<dbReference type="InterPro" id="IPR008428">
    <property type="entry name" value="Chond_GalNAc"/>
</dbReference>
<sequence length="630" mass="72550">MVCRRCHTGILLLAPLYVCLVFIGFFTFIFSRTRRPDISKQINNQDLDPNKPVTEPLQNATFNSTITPGVLNLHVWKDLCGLDVDRLRETPLFPLHPHQRLFLRRFQITQNVDNYGQRIFGFIRPKVSGLYTFAIASDDTSELWLSFDEKPSNLRLIASVFSSTSSAWTDDGVFSKYPSQQSRNIRLIARKKYFVEALHKQDKGNGHLKVFWRRPGSLRLESITSEYLQSYFDDGNLNRSGFVTPENLEALSSTPSHVKQREYKGLDLIAQFNYSSLPIIDTLSGILPSCAYKPSYIIKRNLSRYEGVDLVHDSAVFPDDNTNLREAFVSRSKRNKEVAKETVNYVVEKFMTSLQNFYSEYYLQKILNIEQNPDSKKGDRFLIELQLGVTGSNQSFRASEYVYLPKGQTELCFPEGMKWQRNATVYFILPVKNQGKWVHHFASQLANMSLMTGDFNFHVIIIDFESEDINIEKVFGAWPLQDRYTLIKMTGPFYKTLALQEGVKAVPNDLDIVFLFDLHIDVPIGLLDCVRKYTVEGKVGYAPAVARLECGFFPHDPRGFWQENGYGLLSVFKVDWDRFGGMNVKDFTTKWGGEDWDLLDRVLSSGLEIERLKQPGLFHYYHSHSGMWQT</sequence>
<feature type="domain" description="PA14" evidence="10">
    <location>
        <begin position="52"/>
        <end position="227"/>
    </location>
</feature>
<keyword evidence="5 9" id="KW-0735">Signal-anchor</keyword>
<dbReference type="SUPFAM" id="SSF56988">
    <property type="entry name" value="Anthrax protective antigen"/>
    <property type="match status" value="1"/>
</dbReference>